<dbReference type="PROSITE" id="PS50850">
    <property type="entry name" value="MFS"/>
    <property type="match status" value="1"/>
</dbReference>
<evidence type="ECO:0000259" key="6">
    <source>
        <dbReference type="PROSITE" id="PS50850"/>
    </source>
</evidence>
<dbReference type="Gene3D" id="1.20.1250.20">
    <property type="entry name" value="MFS general substrate transporter like domains"/>
    <property type="match status" value="2"/>
</dbReference>
<feature type="transmembrane region" description="Helical" evidence="5">
    <location>
        <begin position="386"/>
        <end position="409"/>
    </location>
</feature>
<gene>
    <name evidence="7" type="ORF">DFO65_104324</name>
</gene>
<evidence type="ECO:0000256" key="3">
    <source>
        <dbReference type="ARBA" id="ARBA00022989"/>
    </source>
</evidence>
<keyword evidence="2 5" id="KW-0812">Transmembrane</keyword>
<evidence type="ECO:0000256" key="4">
    <source>
        <dbReference type="ARBA" id="ARBA00023136"/>
    </source>
</evidence>
<dbReference type="PANTHER" id="PTHR11662:SF450">
    <property type="entry name" value="BLR1003 PROTEIN"/>
    <property type="match status" value="1"/>
</dbReference>
<protein>
    <submittedName>
        <fullName evidence="7">Sugar phosphate permease</fullName>
    </submittedName>
</protein>
<feature type="domain" description="Major facilitator superfamily (MFS) profile" evidence="6">
    <location>
        <begin position="37"/>
        <end position="444"/>
    </location>
</feature>
<feature type="transmembrane region" description="Helical" evidence="5">
    <location>
        <begin position="288"/>
        <end position="306"/>
    </location>
</feature>
<dbReference type="InterPro" id="IPR011701">
    <property type="entry name" value="MFS"/>
</dbReference>
<evidence type="ECO:0000256" key="2">
    <source>
        <dbReference type="ARBA" id="ARBA00022692"/>
    </source>
</evidence>
<feature type="transmembrane region" description="Helical" evidence="5">
    <location>
        <begin position="352"/>
        <end position="374"/>
    </location>
</feature>
<feature type="transmembrane region" description="Helical" evidence="5">
    <location>
        <begin position="162"/>
        <end position="184"/>
    </location>
</feature>
<feature type="transmembrane region" description="Helical" evidence="5">
    <location>
        <begin position="254"/>
        <end position="276"/>
    </location>
</feature>
<evidence type="ECO:0000256" key="1">
    <source>
        <dbReference type="ARBA" id="ARBA00004651"/>
    </source>
</evidence>
<dbReference type="SUPFAM" id="SSF103473">
    <property type="entry name" value="MFS general substrate transporter"/>
    <property type="match status" value="1"/>
</dbReference>
<evidence type="ECO:0000313" key="8">
    <source>
        <dbReference type="Proteomes" id="UP000253509"/>
    </source>
</evidence>
<proteinExistence type="predicted"/>
<feature type="transmembrane region" description="Helical" evidence="5">
    <location>
        <begin position="327"/>
        <end position="346"/>
    </location>
</feature>
<dbReference type="InterPro" id="IPR036259">
    <property type="entry name" value="MFS_trans_sf"/>
</dbReference>
<keyword evidence="4 5" id="KW-0472">Membrane</keyword>
<dbReference type="PANTHER" id="PTHR11662">
    <property type="entry name" value="SOLUTE CARRIER FAMILY 17"/>
    <property type="match status" value="1"/>
</dbReference>
<dbReference type="InterPro" id="IPR020846">
    <property type="entry name" value="MFS_dom"/>
</dbReference>
<feature type="transmembrane region" description="Helical" evidence="5">
    <location>
        <begin position="128"/>
        <end position="150"/>
    </location>
</feature>
<reference evidence="7 8" key="1">
    <citation type="submission" date="2018-06" db="EMBL/GenBank/DDBJ databases">
        <title>Freshwater and sediment microbial communities from various areas in North America, analyzing microbe dynamics in response to fracking.</title>
        <authorList>
            <person name="Lamendella R."/>
        </authorList>
    </citation>
    <scope>NUCLEOTIDE SEQUENCE [LARGE SCALE GENOMIC DNA]</scope>
    <source>
        <strain evidence="7 8">3b_TX</strain>
    </source>
</reference>
<comment type="caution">
    <text evidence="7">The sequence shown here is derived from an EMBL/GenBank/DDBJ whole genome shotgun (WGS) entry which is preliminary data.</text>
</comment>
<comment type="subcellular location">
    <subcellularLocation>
        <location evidence="1">Cell membrane</location>
        <topology evidence="1">Multi-pass membrane protein</topology>
    </subcellularLocation>
</comment>
<dbReference type="InterPro" id="IPR050382">
    <property type="entry name" value="MFS_Na/Anion_cotransporter"/>
</dbReference>
<feature type="transmembrane region" description="Helical" evidence="5">
    <location>
        <begin position="190"/>
        <end position="210"/>
    </location>
</feature>
<dbReference type="Proteomes" id="UP000253509">
    <property type="component" value="Unassembled WGS sequence"/>
</dbReference>
<dbReference type="Pfam" id="PF07690">
    <property type="entry name" value="MFS_1"/>
    <property type="match status" value="2"/>
</dbReference>
<dbReference type="RefSeq" id="WP_245940544.1">
    <property type="nucleotide sequence ID" value="NZ_QNSB01000004.1"/>
</dbReference>
<organism evidence="7 8">
    <name type="scientific">Brevibacterium celere</name>
    <dbReference type="NCBI Taxonomy" id="225845"/>
    <lineage>
        <taxon>Bacteria</taxon>
        <taxon>Bacillati</taxon>
        <taxon>Actinomycetota</taxon>
        <taxon>Actinomycetes</taxon>
        <taxon>Micrococcales</taxon>
        <taxon>Brevibacteriaceae</taxon>
        <taxon>Brevibacterium</taxon>
    </lineage>
</organism>
<evidence type="ECO:0000256" key="5">
    <source>
        <dbReference type="SAM" id="Phobius"/>
    </source>
</evidence>
<feature type="transmembrane region" description="Helical" evidence="5">
    <location>
        <begin position="415"/>
        <end position="440"/>
    </location>
</feature>
<dbReference type="GO" id="GO:0005886">
    <property type="term" value="C:plasma membrane"/>
    <property type="evidence" value="ECO:0007669"/>
    <property type="project" value="UniProtKB-SubCell"/>
</dbReference>
<feature type="transmembrane region" description="Helical" evidence="5">
    <location>
        <begin position="102"/>
        <end position="122"/>
    </location>
</feature>
<name>A0A366IKB3_9MICO</name>
<keyword evidence="8" id="KW-1185">Reference proteome</keyword>
<dbReference type="GO" id="GO:0022857">
    <property type="term" value="F:transmembrane transporter activity"/>
    <property type="evidence" value="ECO:0007669"/>
    <property type="project" value="InterPro"/>
</dbReference>
<dbReference type="EMBL" id="QNSB01000004">
    <property type="protein sequence ID" value="RBP72365.1"/>
    <property type="molecule type" value="Genomic_DNA"/>
</dbReference>
<keyword evidence="3 5" id="KW-1133">Transmembrane helix</keyword>
<dbReference type="AlphaFoldDB" id="A0A366IKB3"/>
<feature type="transmembrane region" description="Helical" evidence="5">
    <location>
        <begin position="72"/>
        <end position="95"/>
    </location>
</feature>
<evidence type="ECO:0000313" key="7">
    <source>
        <dbReference type="EMBL" id="RBP72365.1"/>
    </source>
</evidence>
<accession>A0A366IKB3</accession>
<sequence length="464" mass="49129">MAINNRASIPLVFRSVVDWSDPISWPSERQDRYGWVITMTLFFFMMLNWADKAVLGLAAVPIMEDLDISPEAFGLVSSAMFFTFILAQILAAPLVDRIPTKWLLLVLCLIWSLAQLPIIFLASLPALWVGRLILGAGEGPSSPVILHGIYKWFPEEKRAAPGAVASVGAMVGLVVFAPVLSWAIVRFGWISAFVVLALAGVVLCGIWLVIGKEGPIDRQRSPGGPAPAGAGKQVAAPELTLPLWRTILTPTWTLTLLTSFFAYWTFTVALSWAPAYFQTVLHLPGEQAGGLIGLIAVWGCAAMLALSGLSQRLQKRGVVTRRSRARVLGCGAIVSGVALLGAIIVSETWISVALMAVGFGTAPALFPLSLLITTELTLPSKRGTNLSLANAAQTSAGIVAPAVSGFIIGGASSGAAGYTMAFAVAAGLTLVAGILCVLFVDQQRDRRRLGLTDEADDPAGLAKI</sequence>